<gene>
    <name evidence="9" type="ORF">V5N11_008935</name>
</gene>
<feature type="compositionally biased region" description="Basic and acidic residues" evidence="7">
    <location>
        <begin position="49"/>
        <end position="59"/>
    </location>
</feature>
<dbReference type="Gene3D" id="2.40.270.10">
    <property type="entry name" value="DNA-directed RNA polymerase, subunit 2, domain 6"/>
    <property type="match status" value="1"/>
</dbReference>
<dbReference type="InterPro" id="IPR015712">
    <property type="entry name" value="DNA-dir_RNA_pol_su2"/>
</dbReference>
<comment type="similarity">
    <text evidence="1">Belongs to the RNA polymerase beta chain family.</text>
</comment>
<dbReference type="Pfam" id="PF00562">
    <property type="entry name" value="RNA_pol_Rpb2_6"/>
    <property type="match status" value="2"/>
</dbReference>
<protein>
    <recommendedName>
        <fullName evidence="2">DNA-directed RNA polymerase</fullName>
        <ecNumber evidence="2">2.7.7.6</ecNumber>
    </recommendedName>
</protein>
<feature type="domain" description="DNA-directed RNA polymerase subunit 2 hybrid-binding" evidence="8">
    <location>
        <begin position="98"/>
        <end position="185"/>
    </location>
</feature>
<feature type="domain" description="DNA-directed RNA polymerase subunit 2 hybrid-binding" evidence="8">
    <location>
        <begin position="1"/>
        <end position="84"/>
    </location>
</feature>
<dbReference type="InterPro" id="IPR007120">
    <property type="entry name" value="DNA-dir_RNAP_su2_dom"/>
</dbReference>
<evidence type="ECO:0000256" key="4">
    <source>
        <dbReference type="ARBA" id="ARBA00022679"/>
    </source>
</evidence>
<dbReference type="GO" id="GO:0003899">
    <property type="term" value="F:DNA-directed RNA polymerase activity"/>
    <property type="evidence" value="ECO:0007669"/>
    <property type="project" value="UniProtKB-EC"/>
</dbReference>
<dbReference type="EMBL" id="JBANAX010000278">
    <property type="protein sequence ID" value="KAL1215990.1"/>
    <property type="molecule type" value="Genomic_DNA"/>
</dbReference>
<keyword evidence="4" id="KW-0808">Transferase</keyword>
<name>A0ABD1BAQ3_CARAN</name>
<evidence type="ECO:0000256" key="1">
    <source>
        <dbReference type="ARBA" id="ARBA00006835"/>
    </source>
</evidence>
<keyword evidence="10" id="KW-1185">Reference proteome</keyword>
<comment type="caution">
    <text evidence="9">The sequence shown here is derived from an EMBL/GenBank/DDBJ whole genome shotgun (WGS) entry which is preliminary data.</text>
</comment>
<dbReference type="InterPro" id="IPR014724">
    <property type="entry name" value="RNA_pol_RPB2_OB-fold"/>
</dbReference>
<evidence type="ECO:0000256" key="5">
    <source>
        <dbReference type="ARBA" id="ARBA00022695"/>
    </source>
</evidence>
<keyword evidence="5" id="KW-0548">Nucleotidyltransferase</keyword>
<keyword evidence="3 9" id="KW-0240">DNA-directed RNA polymerase</keyword>
<evidence type="ECO:0000256" key="6">
    <source>
        <dbReference type="ARBA" id="ARBA00023163"/>
    </source>
</evidence>
<evidence type="ECO:0000256" key="2">
    <source>
        <dbReference type="ARBA" id="ARBA00012418"/>
    </source>
</evidence>
<dbReference type="Gene3D" id="2.40.50.150">
    <property type="match status" value="1"/>
</dbReference>
<keyword evidence="6" id="KW-0804">Transcription</keyword>
<dbReference type="PANTHER" id="PTHR20856">
    <property type="entry name" value="DNA-DIRECTED RNA POLYMERASE I SUBUNIT 2"/>
    <property type="match status" value="1"/>
</dbReference>
<evidence type="ECO:0000259" key="8">
    <source>
        <dbReference type="Pfam" id="PF00562"/>
    </source>
</evidence>
<reference evidence="9 10" key="1">
    <citation type="submission" date="2024-04" db="EMBL/GenBank/DDBJ databases">
        <title>Genome assembly C_amara_ONT_v2.</title>
        <authorList>
            <person name="Yant L."/>
            <person name="Moore C."/>
            <person name="Slenker M."/>
        </authorList>
    </citation>
    <scope>NUCLEOTIDE SEQUENCE [LARGE SCALE GENOMIC DNA]</scope>
    <source>
        <tissue evidence="9">Leaf</tissue>
    </source>
</reference>
<evidence type="ECO:0000256" key="7">
    <source>
        <dbReference type="SAM" id="MobiDB-lite"/>
    </source>
</evidence>
<organism evidence="9 10">
    <name type="scientific">Cardamine amara subsp. amara</name>
    <dbReference type="NCBI Taxonomy" id="228776"/>
    <lineage>
        <taxon>Eukaryota</taxon>
        <taxon>Viridiplantae</taxon>
        <taxon>Streptophyta</taxon>
        <taxon>Embryophyta</taxon>
        <taxon>Tracheophyta</taxon>
        <taxon>Spermatophyta</taxon>
        <taxon>Magnoliopsida</taxon>
        <taxon>eudicotyledons</taxon>
        <taxon>Gunneridae</taxon>
        <taxon>Pentapetalae</taxon>
        <taxon>rosids</taxon>
        <taxon>malvids</taxon>
        <taxon>Brassicales</taxon>
        <taxon>Brassicaceae</taxon>
        <taxon>Cardamineae</taxon>
        <taxon>Cardamine</taxon>
    </lineage>
</organism>
<dbReference type="InterPro" id="IPR037033">
    <property type="entry name" value="DNA-dir_RNAP_su2_hyb_sf"/>
</dbReference>
<feature type="region of interest" description="Disordered" evidence="7">
    <location>
        <begin position="49"/>
        <end position="71"/>
    </location>
</feature>
<dbReference type="AlphaFoldDB" id="A0ABD1BAQ3"/>
<evidence type="ECO:0000313" key="9">
    <source>
        <dbReference type="EMBL" id="KAL1215990.1"/>
    </source>
</evidence>
<evidence type="ECO:0000256" key="3">
    <source>
        <dbReference type="ARBA" id="ARBA00022478"/>
    </source>
</evidence>
<dbReference type="Proteomes" id="UP001558713">
    <property type="component" value="Unassembled WGS sequence"/>
</dbReference>
<evidence type="ECO:0000313" key="10">
    <source>
        <dbReference type="Proteomes" id="UP001558713"/>
    </source>
</evidence>
<proteinExistence type="inferred from homology"/>
<dbReference type="EC" id="2.7.7.6" evidence="2"/>
<accession>A0ABD1BAQ3</accession>
<feature type="compositionally biased region" description="Polar residues" evidence="7">
    <location>
        <begin position="62"/>
        <end position="71"/>
    </location>
</feature>
<sequence>MNQSSIDRGFVCSLFRIYKDKESKRTKFGQPSSTMKHLDKDGTQFRRPSRTMEHLDKDGLPSPSTRIPSSNNVIIGKTLKNHQDEDGKHSIKKRIGDTGIVRTKTVKTPQIEDKFSSRHSQKGVIGMTTSQEDMPWTMQGITPDIIINPHSIASHITIRQLWECLMGKSLATMALKKYIVPFTEAN</sequence>
<dbReference type="SUPFAM" id="SSF64484">
    <property type="entry name" value="beta and beta-prime subunits of DNA dependent RNA-polymerase"/>
    <property type="match status" value="1"/>
</dbReference>
<dbReference type="GO" id="GO:0000428">
    <property type="term" value="C:DNA-directed RNA polymerase complex"/>
    <property type="evidence" value="ECO:0007669"/>
    <property type="project" value="UniProtKB-KW"/>
</dbReference>